<dbReference type="AlphaFoldDB" id="A2FZG0"/>
<organism evidence="1 2">
    <name type="scientific">Trichomonas vaginalis (strain ATCC PRA-98 / G3)</name>
    <dbReference type="NCBI Taxonomy" id="412133"/>
    <lineage>
        <taxon>Eukaryota</taxon>
        <taxon>Metamonada</taxon>
        <taxon>Parabasalia</taxon>
        <taxon>Trichomonadida</taxon>
        <taxon>Trichomonadidae</taxon>
        <taxon>Trichomonas</taxon>
    </lineage>
</organism>
<dbReference type="InParanoid" id="A2FZG0"/>
<dbReference type="KEGG" id="tva:4747377"/>
<name>A2FZG0_TRIV3</name>
<gene>
    <name evidence="1" type="ORF">TVAG_037950</name>
</gene>
<accession>A2FZG0</accession>
<evidence type="ECO:0000313" key="2">
    <source>
        <dbReference type="Proteomes" id="UP000001542"/>
    </source>
</evidence>
<evidence type="ECO:0000313" key="1">
    <source>
        <dbReference type="EMBL" id="EAX89712.1"/>
    </source>
</evidence>
<dbReference type="RefSeq" id="XP_001302642.1">
    <property type="nucleotide sequence ID" value="XM_001302641.1"/>
</dbReference>
<dbReference type="InterPro" id="IPR032675">
    <property type="entry name" value="LRR_dom_sf"/>
</dbReference>
<proteinExistence type="predicted"/>
<dbReference type="VEuPathDB" id="TrichDB:TVAG_037950"/>
<protein>
    <submittedName>
        <fullName evidence="1">Uncharacterized protein</fullName>
    </submittedName>
</protein>
<reference evidence="1" key="1">
    <citation type="submission" date="2006-10" db="EMBL/GenBank/DDBJ databases">
        <authorList>
            <person name="Amadeo P."/>
            <person name="Zhao Q."/>
            <person name="Wortman J."/>
            <person name="Fraser-Liggett C."/>
            <person name="Carlton J."/>
        </authorList>
    </citation>
    <scope>NUCLEOTIDE SEQUENCE</scope>
    <source>
        <strain evidence="1">G3</strain>
    </source>
</reference>
<dbReference type="EMBL" id="DS114174">
    <property type="protein sequence ID" value="EAX89712.1"/>
    <property type="molecule type" value="Genomic_DNA"/>
</dbReference>
<dbReference type="VEuPathDB" id="TrichDB:TVAGG3_0229790"/>
<dbReference type="Gene3D" id="3.80.10.10">
    <property type="entry name" value="Ribonuclease Inhibitor"/>
    <property type="match status" value="1"/>
</dbReference>
<keyword evidence="2" id="KW-1185">Reference proteome</keyword>
<sequence length="125" mass="14436">MKTLIAYPRFKKDTTYIIPNTVVKLFQASMTRFVYLERISIPDSVSTIDPAFLYDVGSKIKEIIVFRSFGQMKLSIAPTLAFERADFKENNITYIFSSQYPESNKCQPPFSLSSSSLLYFYLNLK</sequence>
<dbReference type="Proteomes" id="UP000001542">
    <property type="component" value="Unassembled WGS sequence"/>
</dbReference>
<reference evidence="1" key="2">
    <citation type="journal article" date="2007" name="Science">
        <title>Draft genome sequence of the sexually transmitted pathogen Trichomonas vaginalis.</title>
        <authorList>
            <person name="Carlton J.M."/>
            <person name="Hirt R.P."/>
            <person name="Silva J.C."/>
            <person name="Delcher A.L."/>
            <person name="Schatz M."/>
            <person name="Zhao Q."/>
            <person name="Wortman J.R."/>
            <person name="Bidwell S.L."/>
            <person name="Alsmark U.C.M."/>
            <person name="Besteiro S."/>
            <person name="Sicheritz-Ponten T."/>
            <person name="Noel C.J."/>
            <person name="Dacks J.B."/>
            <person name="Foster P.G."/>
            <person name="Simillion C."/>
            <person name="Van de Peer Y."/>
            <person name="Miranda-Saavedra D."/>
            <person name="Barton G.J."/>
            <person name="Westrop G.D."/>
            <person name="Mueller S."/>
            <person name="Dessi D."/>
            <person name="Fiori P.L."/>
            <person name="Ren Q."/>
            <person name="Paulsen I."/>
            <person name="Zhang H."/>
            <person name="Bastida-Corcuera F.D."/>
            <person name="Simoes-Barbosa A."/>
            <person name="Brown M.T."/>
            <person name="Hayes R.D."/>
            <person name="Mukherjee M."/>
            <person name="Okumura C.Y."/>
            <person name="Schneider R."/>
            <person name="Smith A.J."/>
            <person name="Vanacova S."/>
            <person name="Villalvazo M."/>
            <person name="Haas B.J."/>
            <person name="Pertea M."/>
            <person name="Feldblyum T.V."/>
            <person name="Utterback T.R."/>
            <person name="Shu C.L."/>
            <person name="Osoegawa K."/>
            <person name="de Jong P.J."/>
            <person name="Hrdy I."/>
            <person name="Horvathova L."/>
            <person name="Zubacova Z."/>
            <person name="Dolezal P."/>
            <person name="Malik S.B."/>
            <person name="Logsdon J.M. Jr."/>
            <person name="Henze K."/>
            <person name="Gupta A."/>
            <person name="Wang C.C."/>
            <person name="Dunne R.L."/>
            <person name="Upcroft J.A."/>
            <person name="Upcroft P."/>
            <person name="White O."/>
            <person name="Salzberg S.L."/>
            <person name="Tang P."/>
            <person name="Chiu C.-H."/>
            <person name="Lee Y.-S."/>
            <person name="Embley T.M."/>
            <person name="Coombs G.H."/>
            <person name="Mottram J.C."/>
            <person name="Tachezy J."/>
            <person name="Fraser-Liggett C.M."/>
            <person name="Johnson P.J."/>
        </authorList>
    </citation>
    <scope>NUCLEOTIDE SEQUENCE [LARGE SCALE GENOMIC DNA]</scope>
    <source>
        <strain evidence="1">G3</strain>
    </source>
</reference>